<name>A0ACC0UB78_9AGAM</name>
<organism evidence="1 2">
    <name type="scientific">Russula earlei</name>
    <dbReference type="NCBI Taxonomy" id="71964"/>
    <lineage>
        <taxon>Eukaryota</taxon>
        <taxon>Fungi</taxon>
        <taxon>Dikarya</taxon>
        <taxon>Basidiomycota</taxon>
        <taxon>Agaricomycotina</taxon>
        <taxon>Agaricomycetes</taxon>
        <taxon>Russulales</taxon>
        <taxon>Russulaceae</taxon>
        <taxon>Russula</taxon>
    </lineage>
</organism>
<dbReference type="EMBL" id="JAGFNK010000078">
    <property type="protein sequence ID" value="KAI9508810.1"/>
    <property type="molecule type" value="Genomic_DNA"/>
</dbReference>
<evidence type="ECO:0000313" key="1">
    <source>
        <dbReference type="EMBL" id="KAI9508810.1"/>
    </source>
</evidence>
<sequence>MISHHGSDPTHPLWRTRTSSVLTALAHGTAPFITTFLFIHLSAPIVANIGGSSDASRTMTFGRQYYQTVFGERYLVFGPLLVHTTSAFLKRMFSPRPSRPLANMLSATGYASMLFLLPVHVVTHRLGPANPAPPVSATGASDLDFEFVKVALREWPVRTTVLYAAIVLGVALHAADGFGVIWSTWVQKIKRRRRWVRRALAGVVALPVLTGLAVIAREPSYAFAFTAARYRAALAYSFVYRL</sequence>
<dbReference type="Proteomes" id="UP001207468">
    <property type="component" value="Unassembled WGS sequence"/>
</dbReference>
<protein>
    <submittedName>
        <fullName evidence="1">Uncharacterized protein</fullName>
    </submittedName>
</protein>
<gene>
    <name evidence="1" type="ORF">F5148DRAFT_1013108</name>
</gene>
<proteinExistence type="predicted"/>
<accession>A0ACC0UB78</accession>
<evidence type="ECO:0000313" key="2">
    <source>
        <dbReference type="Proteomes" id="UP001207468"/>
    </source>
</evidence>
<reference evidence="1" key="1">
    <citation type="submission" date="2021-03" db="EMBL/GenBank/DDBJ databases">
        <title>Evolutionary priming and transition to the ectomycorrhizal habit in an iconic lineage of mushroom-forming fungi: is preadaptation a requirement?</title>
        <authorList>
            <consortium name="DOE Joint Genome Institute"/>
            <person name="Looney B.P."/>
            <person name="Miyauchi S."/>
            <person name="Morin E."/>
            <person name="Drula E."/>
            <person name="Courty P.E."/>
            <person name="Chicoki N."/>
            <person name="Fauchery L."/>
            <person name="Kohler A."/>
            <person name="Kuo A."/>
            <person name="LaButti K."/>
            <person name="Pangilinan J."/>
            <person name="Lipzen A."/>
            <person name="Riley R."/>
            <person name="Andreopoulos W."/>
            <person name="He G."/>
            <person name="Johnson J."/>
            <person name="Barry K.W."/>
            <person name="Grigoriev I.V."/>
            <person name="Nagy L."/>
            <person name="Hibbett D."/>
            <person name="Henrissat B."/>
            <person name="Matheny P.B."/>
            <person name="Labbe J."/>
            <person name="Martin A.F."/>
        </authorList>
    </citation>
    <scope>NUCLEOTIDE SEQUENCE</scope>
    <source>
        <strain evidence="1">BPL698</strain>
    </source>
</reference>
<comment type="caution">
    <text evidence="1">The sequence shown here is derived from an EMBL/GenBank/DDBJ whole genome shotgun (WGS) entry which is preliminary data.</text>
</comment>
<keyword evidence="2" id="KW-1185">Reference proteome</keyword>